<dbReference type="Proteomes" id="UP000053676">
    <property type="component" value="Unassembled WGS sequence"/>
</dbReference>
<accession>W2T2H5</accession>
<organism evidence="1 2">
    <name type="scientific">Necator americanus</name>
    <name type="common">Human hookworm</name>
    <dbReference type="NCBI Taxonomy" id="51031"/>
    <lineage>
        <taxon>Eukaryota</taxon>
        <taxon>Metazoa</taxon>
        <taxon>Ecdysozoa</taxon>
        <taxon>Nematoda</taxon>
        <taxon>Chromadorea</taxon>
        <taxon>Rhabditida</taxon>
        <taxon>Rhabditina</taxon>
        <taxon>Rhabditomorpha</taxon>
        <taxon>Strongyloidea</taxon>
        <taxon>Ancylostomatidae</taxon>
        <taxon>Bunostominae</taxon>
        <taxon>Necator</taxon>
    </lineage>
</organism>
<proteinExistence type="predicted"/>
<dbReference type="KEGG" id="nai:NECAME_00593"/>
<protein>
    <submittedName>
        <fullName evidence="1">Uncharacterized protein</fullName>
    </submittedName>
</protein>
<keyword evidence="2" id="KW-1185">Reference proteome</keyword>
<name>W2T2H5_NECAM</name>
<evidence type="ECO:0000313" key="2">
    <source>
        <dbReference type="Proteomes" id="UP000053676"/>
    </source>
</evidence>
<evidence type="ECO:0000313" key="1">
    <source>
        <dbReference type="EMBL" id="ETN75182.1"/>
    </source>
</evidence>
<dbReference type="EMBL" id="KI660311">
    <property type="protein sequence ID" value="ETN75182.1"/>
    <property type="molecule type" value="Genomic_DNA"/>
</dbReference>
<sequence>MCTKTLGISGTLTFSISNFKPFKLEAPKFITEEIKVMTSKLYITGLAERIVSESWNNTDFTIKLTLLLGQTFTLEHVQKTRVCV</sequence>
<dbReference type="AlphaFoldDB" id="W2T2H5"/>
<gene>
    <name evidence="1" type="ORF">NECAME_00593</name>
</gene>
<reference evidence="2" key="1">
    <citation type="journal article" date="2014" name="Nat. Genet.">
        <title>Genome of the human hookworm Necator americanus.</title>
        <authorList>
            <person name="Tang Y.T."/>
            <person name="Gao X."/>
            <person name="Rosa B.A."/>
            <person name="Abubucker S."/>
            <person name="Hallsworth-Pepin K."/>
            <person name="Martin J."/>
            <person name="Tyagi R."/>
            <person name="Heizer E."/>
            <person name="Zhang X."/>
            <person name="Bhonagiri-Palsikar V."/>
            <person name="Minx P."/>
            <person name="Warren W.C."/>
            <person name="Wang Q."/>
            <person name="Zhan B."/>
            <person name="Hotez P.J."/>
            <person name="Sternberg P.W."/>
            <person name="Dougall A."/>
            <person name="Gaze S.T."/>
            <person name="Mulvenna J."/>
            <person name="Sotillo J."/>
            <person name="Ranganathan S."/>
            <person name="Rabelo E.M."/>
            <person name="Wilson R.K."/>
            <person name="Felgner P.L."/>
            <person name="Bethony J."/>
            <person name="Hawdon J.M."/>
            <person name="Gasser R.B."/>
            <person name="Loukas A."/>
            <person name="Mitreva M."/>
        </authorList>
    </citation>
    <scope>NUCLEOTIDE SEQUENCE [LARGE SCALE GENOMIC DNA]</scope>
</reference>